<sequence>MLFINKCKYQSKKSVTKLLMLSALPCALTSMTSSAATSLMVSGHAGFVGEWSRNNPPNAMSFSALRVPLGLTLEARPTDNFSLFLGFEYAYNNYPGPSVFLGQTTATSSNKPNANANDNGLNYPLPFANTVGASNPYSQRVDALFISQAYFSYQTSLGLIRAGRMPRHWGLGIWKNAEWTPFSGLPSTSDAVAFTADFNSFDVNLYYEKYAESVGGTSIDAEANAYTVEAKLKSDPSDVTSSGVSQELGLLYTKFSHNKSNTDLNILDVYAKFYISKFYLGAELLYPTGTTQSPNYRSLGGAGECSSSTGLTCNSQKISAFASLLKVKYQFDSDKFTSIAATEKSQNVLGTEERKISNVASLMAGYVSGGSNQFESSIVSNSNEIKAISLNSNIQPAILMFNSTTPAVNGMPGGMLTNTTFVRLDYTYENPNYGSFSPAFIWGKINNLNNNYATSCNTSSPSIDSPINVMCVGNNKNLGFELDFSYRYTTLDRVTFGMDAAYWYVGKAWEVYNQALNTSSFALRASVSTQF</sequence>
<evidence type="ECO:0008006" key="4">
    <source>
        <dbReference type="Google" id="ProtNLM"/>
    </source>
</evidence>
<keyword evidence="1" id="KW-0732">Signal</keyword>
<gene>
    <name evidence="2" type="ORF">DCC88_01455</name>
</gene>
<dbReference type="Proteomes" id="UP000253934">
    <property type="component" value="Unassembled WGS sequence"/>
</dbReference>
<reference evidence="2" key="1">
    <citation type="submission" date="2018-04" db="EMBL/GenBank/DDBJ databases">
        <title>Draft genome sequence of the Candidatus Spirobacillus cienkowskii, a pathogen of freshwater Daphnia species, reconstructed from hemolymph metagenomic reads.</title>
        <authorList>
            <person name="Bresciani L."/>
            <person name="Lemos L.N."/>
            <person name="Wale N."/>
            <person name="Lin J.Y."/>
            <person name="Fernandes G.R."/>
            <person name="Duffy M.A."/>
            <person name="Rodrigues J.M."/>
        </authorList>
    </citation>
    <scope>NUCLEOTIDE SEQUENCE [LARGE SCALE GENOMIC DNA]</scope>
    <source>
        <strain evidence="2">Binning01</strain>
    </source>
</reference>
<evidence type="ECO:0000313" key="2">
    <source>
        <dbReference type="EMBL" id="RDB37133.1"/>
    </source>
</evidence>
<protein>
    <recommendedName>
        <fullName evidence="4">DUF1302 family protein</fullName>
    </recommendedName>
</protein>
<dbReference type="EMBL" id="QOVW01000007">
    <property type="protein sequence ID" value="RDB37133.1"/>
    <property type="molecule type" value="Genomic_DNA"/>
</dbReference>
<feature type="signal peptide" evidence="1">
    <location>
        <begin position="1"/>
        <end position="35"/>
    </location>
</feature>
<feature type="chain" id="PRO_5016853153" description="DUF1302 family protein" evidence="1">
    <location>
        <begin position="36"/>
        <end position="531"/>
    </location>
</feature>
<dbReference type="AlphaFoldDB" id="A0A369KZG9"/>
<keyword evidence="3" id="KW-1185">Reference proteome</keyword>
<name>A0A369KZG9_9BACT</name>
<accession>A0A369KZG9</accession>
<dbReference type="SUPFAM" id="SSF56935">
    <property type="entry name" value="Porins"/>
    <property type="match status" value="1"/>
</dbReference>
<evidence type="ECO:0000313" key="3">
    <source>
        <dbReference type="Proteomes" id="UP000253934"/>
    </source>
</evidence>
<organism evidence="2 3">
    <name type="scientific">Spirobacillus cienkowskii</name>
    <dbReference type="NCBI Taxonomy" id="495820"/>
    <lineage>
        <taxon>Bacteria</taxon>
        <taxon>Pseudomonadati</taxon>
        <taxon>Bdellovibrionota</taxon>
        <taxon>Oligoflexia</taxon>
        <taxon>Silvanigrellales</taxon>
        <taxon>Spirobacillus</taxon>
    </lineage>
</organism>
<proteinExistence type="predicted"/>
<comment type="caution">
    <text evidence="2">The sequence shown here is derived from an EMBL/GenBank/DDBJ whole genome shotgun (WGS) entry which is preliminary data.</text>
</comment>
<evidence type="ECO:0000256" key="1">
    <source>
        <dbReference type="SAM" id="SignalP"/>
    </source>
</evidence>